<organism evidence="1 2">
    <name type="scientific">Dreissena polymorpha</name>
    <name type="common">Zebra mussel</name>
    <name type="synonym">Mytilus polymorpha</name>
    <dbReference type="NCBI Taxonomy" id="45954"/>
    <lineage>
        <taxon>Eukaryota</taxon>
        <taxon>Metazoa</taxon>
        <taxon>Spiralia</taxon>
        <taxon>Lophotrochozoa</taxon>
        <taxon>Mollusca</taxon>
        <taxon>Bivalvia</taxon>
        <taxon>Autobranchia</taxon>
        <taxon>Heteroconchia</taxon>
        <taxon>Euheterodonta</taxon>
        <taxon>Imparidentia</taxon>
        <taxon>Neoheterodontei</taxon>
        <taxon>Myida</taxon>
        <taxon>Dreissenoidea</taxon>
        <taxon>Dreissenidae</taxon>
        <taxon>Dreissena</taxon>
    </lineage>
</organism>
<accession>A0A9D4MAQ0</accession>
<sequence>MSVNPSILQTTLALLTVNSSSQTVPHTPLCSTSTRPEYGVFPPTRRILVADTLIQISFLQRENS</sequence>
<evidence type="ECO:0000313" key="1">
    <source>
        <dbReference type="EMBL" id="KAH3872770.1"/>
    </source>
</evidence>
<comment type="caution">
    <text evidence="1">The sequence shown here is derived from an EMBL/GenBank/DDBJ whole genome shotgun (WGS) entry which is preliminary data.</text>
</comment>
<evidence type="ECO:0000313" key="2">
    <source>
        <dbReference type="Proteomes" id="UP000828390"/>
    </source>
</evidence>
<reference evidence="1" key="1">
    <citation type="journal article" date="2019" name="bioRxiv">
        <title>The Genome of the Zebra Mussel, Dreissena polymorpha: A Resource for Invasive Species Research.</title>
        <authorList>
            <person name="McCartney M.A."/>
            <person name="Auch B."/>
            <person name="Kono T."/>
            <person name="Mallez S."/>
            <person name="Zhang Y."/>
            <person name="Obille A."/>
            <person name="Becker A."/>
            <person name="Abrahante J.E."/>
            <person name="Garbe J."/>
            <person name="Badalamenti J.P."/>
            <person name="Herman A."/>
            <person name="Mangelson H."/>
            <person name="Liachko I."/>
            <person name="Sullivan S."/>
            <person name="Sone E.D."/>
            <person name="Koren S."/>
            <person name="Silverstein K.A.T."/>
            <person name="Beckman K.B."/>
            <person name="Gohl D.M."/>
        </authorList>
    </citation>
    <scope>NUCLEOTIDE SEQUENCE</scope>
    <source>
        <strain evidence="1">Duluth1</strain>
        <tissue evidence="1">Whole animal</tissue>
    </source>
</reference>
<gene>
    <name evidence="1" type="ORF">DPMN_035993</name>
</gene>
<keyword evidence="2" id="KW-1185">Reference proteome</keyword>
<reference evidence="1" key="2">
    <citation type="submission" date="2020-11" db="EMBL/GenBank/DDBJ databases">
        <authorList>
            <person name="McCartney M.A."/>
            <person name="Auch B."/>
            <person name="Kono T."/>
            <person name="Mallez S."/>
            <person name="Becker A."/>
            <person name="Gohl D.M."/>
            <person name="Silverstein K.A.T."/>
            <person name="Koren S."/>
            <person name="Bechman K.B."/>
            <person name="Herman A."/>
            <person name="Abrahante J.E."/>
            <person name="Garbe J."/>
        </authorList>
    </citation>
    <scope>NUCLEOTIDE SEQUENCE</scope>
    <source>
        <strain evidence="1">Duluth1</strain>
        <tissue evidence="1">Whole animal</tissue>
    </source>
</reference>
<dbReference type="Proteomes" id="UP000828390">
    <property type="component" value="Unassembled WGS sequence"/>
</dbReference>
<name>A0A9D4MAQ0_DREPO</name>
<dbReference type="AlphaFoldDB" id="A0A9D4MAQ0"/>
<dbReference type="EMBL" id="JAIWYP010000002">
    <property type="protein sequence ID" value="KAH3872770.1"/>
    <property type="molecule type" value="Genomic_DNA"/>
</dbReference>
<protein>
    <submittedName>
        <fullName evidence="1">Uncharacterized protein</fullName>
    </submittedName>
</protein>
<proteinExistence type="predicted"/>